<evidence type="ECO:0000313" key="3">
    <source>
        <dbReference type="Proteomes" id="UP000288859"/>
    </source>
</evidence>
<proteinExistence type="predicted"/>
<feature type="compositionally biased region" description="Polar residues" evidence="1">
    <location>
        <begin position="58"/>
        <end position="77"/>
    </location>
</feature>
<protein>
    <submittedName>
        <fullName evidence="2">Uncharacterized protein</fullName>
    </submittedName>
</protein>
<evidence type="ECO:0000256" key="1">
    <source>
        <dbReference type="SAM" id="MobiDB-lite"/>
    </source>
</evidence>
<comment type="caution">
    <text evidence="2">The sequence shown here is derived from an EMBL/GenBank/DDBJ whole genome shotgun (WGS) entry which is preliminary data.</text>
</comment>
<dbReference type="AlphaFoldDB" id="A0A438N9Z9"/>
<organism evidence="2 3">
    <name type="scientific">Exophiala mesophila</name>
    <name type="common">Black yeast-like fungus</name>
    <dbReference type="NCBI Taxonomy" id="212818"/>
    <lineage>
        <taxon>Eukaryota</taxon>
        <taxon>Fungi</taxon>
        <taxon>Dikarya</taxon>
        <taxon>Ascomycota</taxon>
        <taxon>Pezizomycotina</taxon>
        <taxon>Eurotiomycetes</taxon>
        <taxon>Chaetothyriomycetidae</taxon>
        <taxon>Chaetothyriales</taxon>
        <taxon>Herpotrichiellaceae</taxon>
        <taxon>Exophiala</taxon>
    </lineage>
</organism>
<dbReference type="EMBL" id="NAJM01000011">
    <property type="protein sequence ID" value="RVX72588.1"/>
    <property type="molecule type" value="Genomic_DNA"/>
</dbReference>
<evidence type="ECO:0000313" key="2">
    <source>
        <dbReference type="EMBL" id="RVX72588.1"/>
    </source>
</evidence>
<dbReference type="Proteomes" id="UP000288859">
    <property type="component" value="Unassembled WGS sequence"/>
</dbReference>
<gene>
    <name evidence="2" type="ORF">B0A52_03984</name>
</gene>
<accession>A0A438N9Z9</accession>
<reference evidence="2 3" key="1">
    <citation type="submission" date="2017-03" db="EMBL/GenBank/DDBJ databases">
        <title>Genomes of endolithic fungi from Antarctica.</title>
        <authorList>
            <person name="Coleine C."/>
            <person name="Masonjones S."/>
            <person name="Stajich J.E."/>
        </authorList>
    </citation>
    <scope>NUCLEOTIDE SEQUENCE [LARGE SCALE GENOMIC DNA]</scope>
    <source>
        <strain evidence="2 3">CCFEE 6314</strain>
    </source>
</reference>
<sequence>MVARQYTWTSFTLLATIYLTVVHAIARAWAAWLDLCKRVYIITIQTFRAHHQPEPTLPLTTRPSQINSTMPSTSQSPDAGPPSTAVSASTRTSATSIHSIHSTRSHPPQASSSLDADVLTEVGSIFSSHTFDDELPDEPLP</sequence>
<feature type="compositionally biased region" description="Low complexity" evidence="1">
    <location>
        <begin position="83"/>
        <end position="106"/>
    </location>
</feature>
<name>A0A438N9Z9_EXOME</name>
<feature type="region of interest" description="Disordered" evidence="1">
    <location>
        <begin position="52"/>
        <end position="114"/>
    </location>
</feature>